<organism evidence="1 2">
    <name type="scientific">Glutamicibacter nicotianae</name>
    <name type="common">Arthrobacter nicotianae</name>
    <dbReference type="NCBI Taxonomy" id="37929"/>
    <lineage>
        <taxon>Bacteria</taxon>
        <taxon>Bacillati</taxon>
        <taxon>Actinomycetota</taxon>
        <taxon>Actinomycetes</taxon>
        <taxon>Micrococcales</taxon>
        <taxon>Micrococcaceae</taxon>
        <taxon>Glutamicibacter</taxon>
    </lineage>
</organism>
<reference evidence="1 2" key="1">
    <citation type="submission" date="2019-06" db="EMBL/GenBank/DDBJ databases">
        <title>Whole genome shotgun sequence of Glutamicibacter nicotianae NBRC 14234.</title>
        <authorList>
            <person name="Hosoyama A."/>
            <person name="Uohara A."/>
            <person name="Ohji S."/>
            <person name="Ichikawa N."/>
        </authorList>
    </citation>
    <scope>NUCLEOTIDE SEQUENCE [LARGE SCALE GENOMIC DNA]</scope>
    <source>
        <strain evidence="1 2">NBRC 14234</strain>
    </source>
</reference>
<evidence type="ECO:0008006" key="3">
    <source>
        <dbReference type="Google" id="ProtNLM"/>
    </source>
</evidence>
<proteinExistence type="predicted"/>
<dbReference type="EMBL" id="BJNE01000009">
    <property type="protein sequence ID" value="GEC13089.1"/>
    <property type="molecule type" value="Genomic_DNA"/>
</dbReference>
<keyword evidence="2" id="KW-1185">Reference proteome</keyword>
<name>A0ABQ0RMP1_GLUNI</name>
<accession>A0ABQ0RMP1</accession>
<sequence length="117" mass="12252">MVSAPAAASAKGVCAAMSGSGWARLSGLIRVSQLAERFKGTFGAGYPMCPDHEPAIGPHVSQSCFPSRPAGDVARFPALGKHLFRASGTHLGFLRRWGPLVPAYSRVSDNCHSNNGT</sequence>
<comment type="caution">
    <text evidence="1">The sequence shown here is derived from an EMBL/GenBank/DDBJ whole genome shotgun (WGS) entry which is preliminary data.</text>
</comment>
<evidence type="ECO:0000313" key="1">
    <source>
        <dbReference type="EMBL" id="GEC13089.1"/>
    </source>
</evidence>
<dbReference type="Proteomes" id="UP000316242">
    <property type="component" value="Unassembled WGS sequence"/>
</dbReference>
<evidence type="ECO:0000313" key="2">
    <source>
        <dbReference type="Proteomes" id="UP000316242"/>
    </source>
</evidence>
<gene>
    <name evidence="1" type="ORF">ANI01nite_22920</name>
</gene>
<protein>
    <recommendedName>
        <fullName evidence="3">Secreted protein</fullName>
    </recommendedName>
</protein>